<protein>
    <recommendedName>
        <fullName evidence="3">Reverse transcriptase zinc-binding domain-containing protein</fullName>
    </recommendedName>
</protein>
<proteinExistence type="predicted"/>
<organism evidence="1 2">
    <name type="scientific">Paspalum notatum var. saurae</name>
    <dbReference type="NCBI Taxonomy" id="547442"/>
    <lineage>
        <taxon>Eukaryota</taxon>
        <taxon>Viridiplantae</taxon>
        <taxon>Streptophyta</taxon>
        <taxon>Embryophyta</taxon>
        <taxon>Tracheophyta</taxon>
        <taxon>Spermatophyta</taxon>
        <taxon>Magnoliopsida</taxon>
        <taxon>Liliopsida</taxon>
        <taxon>Poales</taxon>
        <taxon>Poaceae</taxon>
        <taxon>PACMAD clade</taxon>
        <taxon>Panicoideae</taxon>
        <taxon>Andropogonodae</taxon>
        <taxon>Paspaleae</taxon>
        <taxon>Paspalinae</taxon>
        <taxon>Paspalum</taxon>
    </lineage>
</organism>
<dbReference type="AlphaFoldDB" id="A0AAQ3WWQ0"/>
<gene>
    <name evidence="1" type="ORF">U9M48_025027</name>
</gene>
<evidence type="ECO:0008006" key="3">
    <source>
        <dbReference type="Google" id="ProtNLM"/>
    </source>
</evidence>
<evidence type="ECO:0000313" key="1">
    <source>
        <dbReference type="EMBL" id="WVZ77127.1"/>
    </source>
</evidence>
<dbReference type="EMBL" id="CP144749">
    <property type="protein sequence ID" value="WVZ77127.1"/>
    <property type="molecule type" value="Genomic_DNA"/>
</dbReference>
<sequence>MVLRPKDKGGLGAVDLRVQNDGLLLKQLHKFYSKKEVPWVQLIWESYYQDKVPHASRLVGSFWWKDILKLYPHYKQLAVCRVGDGVSTLFFEDQWLDQSIKDMFPRLTSFALDQLMSIKEIKDAPDLNSSSYKRFCQRLPPIFNSKIKPSRSHHFTKPSMMVYKHLQYSKNSGRANARREPSSSSGLLNIRSMLFRRNLVSQQEVNWPMCSSQAEETVSHLFFECVPREYSTFTGRLMEVQDCILQATNNSTIPFFIEICILAMWEMWKSRNRKVFDGQSASISLWILKFKEEARLQSVRVKEALRPTLLPWLQSL</sequence>
<accession>A0AAQ3WWQ0</accession>
<keyword evidence="2" id="KW-1185">Reference proteome</keyword>
<name>A0AAQ3WWQ0_PASNO</name>
<reference evidence="1 2" key="1">
    <citation type="submission" date="2024-02" db="EMBL/GenBank/DDBJ databases">
        <title>High-quality chromosome-scale genome assembly of Pensacola bahiagrass (Paspalum notatum Flugge var. saurae).</title>
        <authorList>
            <person name="Vega J.M."/>
            <person name="Podio M."/>
            <person name="Orjuela J."/>
            <person name="Siena L.A."/>
            <person name="Pessino S.C."/>
            <person name="Combes M.C."/>
            <person name="Mariac C."/>
            <person name="Albertini E."/>
            <person name="Pupilli F."/>
            <person name="Ortiz J.P.A."/>
            <person name="Leblanc O."/>
        </authorList>
    </citation>
    <scope>NUCLEOTIDE SEQUENCE [LARGE SCALE GENOMIC DNA]</scope>
    <source>
        <strain evidence="1">R1</strain>
        <tissue evidence="1">Leaf</tissue>
    </source>
</reference>
<dbReference type="Proteomes" id="UP001341281">
    <property type="component" value="Chromosome 05"/>
</dbReference>
<evidence type="ECO:0000313" key="2">
    <source>
        <dbReference type="Proteomes" id="UP001341281"/>
    </source>
</evidence>